<dbReference type="AlphaFoldDB" id="A0A0N7JDF4"/>
<evidence type="ECO:0000256" key="5">
    <source>
        <dbReference type="ARBA" id="ARBA00022840"/>
    </source>
</evidence>
<dbReference type="InterPro" id="IPR004114">
    <property type="entry name" value="THUMP_dom"/>
</dbReference>
<dbReference type="GO" id="GO:0140741">
    <property type="term" value="F:tRNA-uracil-4 sulfurtransferase activity"/>
    <property type="evidence" value="ECO:0007669"/>
    <property type="project" value="UniProtKB-EC"/>
</dbReference>
<dbReference type="GO" id="GO:0000049">
    <property type="term" value="F:tRNA binding"/>
    <property type="evidence" value="ECO:0007669"/>
    <property type="project" value="UniProtKB-UniRule"/>
</dbReference>
<comment type="pathway">
    <text evidence="8">Cofactor biosynthesis; thiamine diphosphate biosynthesis.</text>
</comment>
<keyword evidence="1 8" id="KW-0963">Cytoplasm</keyword>
<evidence type="ECO:0000259" key="9">
    <source>
        <dbReference type="PROSITE" id="PS51165"/>
    </source>
</evidence>
<dbReference type="PANTHER" id="PTHR43209">
    <property type="entry name" value="TRNA SULFURTRANSFERASE"/>
    <property type="match status" value="1"/>
</dbReference>
<evidence type="ECO:0000313" key="11">
    <source>
        <dbReference type="Proteomes" id="UP000058613"/>
    </source>
</evidence>
<feature type="binding site" evidence="8">
    <location>
        <begin position="185"/>
        <end position="186"/>
    </location>
    <ligand>
        <name>ATP</name>
        <dbReference type="ChEBI" id="CHEBI:30616"/>
    </ligand>
</feature>
<gene>
    <name evidence="8" type="primary">thiI</name>
    <name evidence="10" type="ORF">Pyrde_1998</name>
</gene>
<dbReference type="Gene3D" id="3.40.50.620">
    <property type="entry name" value="HUPs"/>
    <property type="match status" value="1"/>
</dbReference>
<dbReference type="EMBL" id="CP013011">
    <property type="protein sequence ID" value="ALL02041.1"/>
    <property type="molecule type" value="Genomic_DNA"/>
</dbReference>
<dbReference type="GO" id="GO:0002937">
    <property type="term" value="P:tRNA 4-thiouridine biosynthesis"/>
    <property type="evidence" value="ECO:0007669"/>
    <property type="project" value="TreeGrafter"/>
</dbReference>
<dbReference type="InterPro" id="IPR050102">
    <property type="entry name" value="tRNA_sulfurtransferase_ThiI"/>
</dbReference>
<dbReference type="STRING" id="1273541.Pyrde_1998"/>
<proteinExistence type="inferred from homology"/>
<dbReference type="GO" id="GO:0052837">
    <property type="term" value="P:thiazole biosynthetic process"/>
    <property type="evidence" value="ECO:0007669"/>
    <property type="project" value="TreeGrafter"/>
</dbReference>
<name>A0A0N7JDF4_9CREN</name>
<dbReference type="UniPathway" id="UPA00060"/>
<organism evidence="10 11">
    <name type="scientific">Pyrodictium delaneyi</name>
    <dbReference type="NCBI Taxonomy" id="1273541"/>
    <lineage>
        <taxon>Archaea</taxon>
        <taxon>Thermoproteota</taxon>
        <taxon>Thermoprotei</taxon>
        <taxon>Desulfurococcales</taxon>
        <taxon>Pyrodictiaceae</taxon>
        <taxon>Pyrodictium</taxon>
    </lineage>
</organism>
<comment type="function">
    <text evidence="8">Catalyzes the ATP-dependent transfer of a sulfur to tRNA to produce 4-thiouridine in position 8 of tRNAs, which functions as a near-UV photosensor. Also catalyzes the transfer of sulfur to the sulfur carrier protein ThiS, forming ThiS-thiocarboxylate. This is a step in the synthesis of thiazole, in the thiamine biosynthesis pathway. The sulfur is donated as persulfide by IscS.</text>
</comment>
<feature type="binding site" evidence="8">
    <location>
        <position position="267"/>
    </location>
    <ligand>
        <name>ATP</name>
        <dbReference type="ChEBI" id="CHEBI:30616"/>
    </ligand>
</feature>
<comment type="similarity">
    <text evidence="8">Belongs to the ThiI family.</text>
</comment>
<evidence type="ECO:0000256" key="1">
    <source>
        <dbReference type="ARBA" id="ARBA00022490"/>
    </source>
</evidence>
<dbReference type="SMART" id="SM00981">
    <property type="entry name" value="THUMP"/>
    <property type="match status" value="1"/>
</dbReference>
<keyword evidence="5 8" id="KW-0067">ATP-binding</keyword>
<keyword evidence="6 8" id="KW-0694">RNA-binding</keyword>
<dbReference type="CDD" id="cd11716">
    <property type="entry name" value="THUMP_ThiI"/>
    <property type="match status" value="1"/>
</dbReference>
<comment type="subcellular location">
    <subcellularLocation>
        <location evidence="8">Cytoplasm</location>
    </subcellularLocation>
</comment>
<dbReference type="SUPFAM" id="SSF143437">
    <property type="entry name" value="THUMP domain-like"/>
    <property type="match status" value="1"/>
</dbReference>
<dbReference type="InterPro" id="IPR003720">
    <property type="entry name" value="tRNA_STrfase"/>
</dbReference>
<accession>A0A0N7JDF4</accession>
<dbReference type="RefSeq" id="WP_055410451.1">
    <property type="nucleotide sequence ID" value="NZ_CP013011.1"/>
</dbReference>
<evidence type="ECO:0000256" key="3">
    <source>
        <dbReference type="ARBA" id="ARBA00022679"/>
    </source>
</evidence>
<feature type="binding site" evidence="8">
    <location>
        <begin position="210"/>
        <end position="211"/>
    </location>
    <ligand>
        <name>ATP</name>
        <dbReference type="ChEBI" id="CHEBI:30616"/>
    </ligand>
</feature>
<dbReference type="GO" id="GO:0009229">
    <property type="term" value="P:thiamine diphosphate biosynthetic process"/>
    <property type="evidence" value="ECO:0007669"/>
    <property type="project" value="UniProtKB-UniRule"/>
</dbReference>
<evidence type="ECO:0000256" key="7">
    <source>
        <dbReference type="ARBA" id="ARBA00022977"/>
    </source>
</evidence>
<dbReference type="GO" id="GO:0009228">
    <property type="term" value="P:thiamine biosynthetic process"/>
    <property type="evidence" value="ECO:0007669"/>
    <property type="project" value="UniProtKB-KW"/>
</dbReference>
<sequence length="388" mass="43314">MEKVVLASISGEIVLKSDRTRPRFERRLVNNIIDAFRREDVECNRVWIEAARLYVSNCKDEESVEKAVKVLSRVFGIHGVAVAHLVEYSDLNDLAERVKEIAGEWVRDKRFAVRARRSGVEPFTSLDAARVIGAALYPLSQGVDLENPEVEVFVEIRGNKACIHRGMSRGPDGLPIGVEGRAIVLFSGGLDSPAAAWMAAKRGIEVDLVHYVLASPLSIIDALRVGRKLARFWLYGYRPKLYVFDFRPVTAAIAGMVENSYAQIVLRLAMYVVAEKFALAEGYDAIYTGESVGQVSSQTLKNLYALTRARPLNVPLIRPLAGFDKEEIVSLTRRIGVYEEAAKTREYCQLARGLVATRADPDKLLREYEKIEGIVELASTRYIEIPLA</sequence>
<evidence type="ECO:0000256" key="6">
    <source>
        <dbReference type="ARBA" id="ARBA00022884"/>
    </source>
</evidence>
<protein>
    <recommendedName>
        <fullName evidence="8">Probable tRNA sulfurtransferase</fullName>
        <ecNumber evidence="8">2.8.1.4</ecNumber>
    </recommendedName>
    <alternativeName>
        <fullName evidence="8">Sulfur carrier protein ThiS sulfurtransferase</fullName>
    </alternativeName>
    <alternativeName>
        <fullName evidence="8">Thiamine biosynthesis protein ThiI</fullName>
    </alternativeName>
    <alternativeName>
        <fullName evidence="8">tRNA 4-thiouridine synthase</fullName>
    </alternativeName>
</protein>
<dbReference type="InterPro" id="IPR054173">
    <property type="entry name" value="ThiI_fer"/>
</dbReference>
<evidence type="ECO:0000256" key="8">
    <source>
        <dbReference type="HAMAP-Rule" id="MF_00021"/>
    </source>
</evidence>
<dbReference type="SUPFAM" id="SSF52402">
    <property type="entry name" value="Adenine nucleotide alpha hydrolases-like"/>
    <property type="match status" value="1"/>
</dbReference>
<dbReference type="InterPro" id="IPR049962">
    <property type="entry name" value="THUMP_ThiI"/>
</dbReference>
<dbReference type="GO" id="GO:0005524">
    <property type="term" value="F:ATP binding"/>
    <property type="evidence" value="ECO:0007669"/>
    <property type="project" value="UniProtKB-UniRule"/>
</dbReference>
<evidence type="ECO:0000256" key="2">
    <source>
        <dbReference type="ARBA" id="ARBA00022555"/>
    </source>
</evidence>
<dbReference type="OrthoDB" id="372227at2157"/>
<comment type="catalytic activity">
    <reaction evidence="8">
        <text>[ThiI sulfur-carrier protein]-S-sulfanyl-L-cysteine + a uridine in tRNA + 2 reduced [2Fe-2S]-[ferredoxin] + ATP + H(+) = [ThiI sulfur-carrier protein]-L-cysteine + a 4-thiouridine in tRNA + 2 oxidized [2Fe-2S]-[ferredoxin] + AMP + diphosphate</text>
        <dbReference type="Rhea" id="RHEA:24176"/>
        <dbReference type="Rhea" id="RHEA-COMP:10000"/>
        <dbReference type="Rhea" id="RHEA-COMP:10001"/>
        <dbReference type="Rhea" id="RHEA-COMP:13337"/>
        <dbReference type="Rhea" id="RHEA-COMP:13338"/>
        <dbReference type="Rhea" id="RHEA-COMP:13339"/>
        <dbReference type="Rhea" id="RHEA-COMP:13340"/>
        <dbReference type="ChEBI" id="CHEBI:15378"/>
        <dbReference type="ChEBI" id="CHEBI:29950"/>
        <dbReference type="ChEBI" id="CHEBI:30616"/>
        <dbReference type="ChEBI" id="CHEBI:33019"/>
        <dbReference type="ChEBI" id="CHEBI:33737"/>
        <dbReference type="ChEBI" id="CHEBI:33738"/>
        <dbReference type="ChEBI" id="CHEBI:61963"/>
        <dbReference type="ChEBI" id="CHEBI:65315"/>
        <dbReference type="ChEBI" id="CHEBI:136798"/>
        <dbReference type="ChEBI" id="CHEBI:456215"/>
        <dbReference type="EC" id="2.8.1.4"/>
    </reaction>
</comment>
<dbReference type="EC" id="2.8.1.4" evidence="8"/>
<dbReference type="InterPro" id="IPR014729">
    <property type="entry name" value="Rossmann-like_a/b/a_fold"/>
</dbReference>
<dbReference type="Gene3D" id="3.30.2130.30">
    <property type="match status" value="1"/>
</dbReference>
<dbReference type="GeneID" id="26100337"/>
<dbReference type="KEGG" id="pdl:Pyrde_1998"/>
<feature type="domain" description="THUMP" evidence="9">
    <location>
        <begin position="65"/>
        <end position="167"/>
    </location>
</feature>
<keyword evidence="2 8" id="KW-0820">tRNA-binding</keyword>
<dbReference type="Pfam" id="PF02568">
    <property type="entry name" value="ThiI"/>
    <property type="match status" value="1"/>
</dbReference>
<feature type="binding site" evidence="8">
    <location>
        <position position="289"/>
    </location>
    <ligand>
        <name>ATP</name>
        <dbReference type="ChEBI" id="CHEBI:30616"/>
    </ligand>
</feature>
<dbReference type="PANTHER" id="PTHR43209:SF1">
    <property type="entry name" value="TRNA SULFURTRANSFERASE"/>
    <property type="match status" value="1"/>
</dbReference>
<reference evidence="10 11" key="1">
    <citation type="submission" date="2015-10" db="EMBL/GenBank/DDBJ databases">
        <title>Complete genome sequence of hyperthermophilic archaeon Pyrodictium delaneyi Su06.</title>
        <authorList>
            <person name="Jung J.-H."/>
            <person name="Lin J."/>
            <person name="Holden J.F."/>
            <person name="Park C.-S."/>
        </authorList>
    </citation>
    <scope>NUCLEOTIDE SEQUENCE [LARGE SCALE GENOMIC DNA]</scope>
    <source>
        <strain evidence="10 11">Su06</strain>
    </source>
</reference>
<keyword evidence="3 8" id="KW-0808">Transferase</keyword>
<dbReference type="PATRIC" id="fig|1273541.4.peg.2124"/>
<dbReference type="Pfam" id="PF22025">
    <property type="entry name" value="ThiI_fer"/>
    <property type="match status" value="1"/>
</dbReference>
<keyword evidence="7 8" id="KW-0784">Thiamine biosynthesis</keyword>
<evidence type="ECO:0000256" key="4">
    <source>
        <dbReference type="ARBA" id="ARBA00022741"/>
    </source>
</evidence>
<dbReference type="Pfam" id="PF02926">
    <property type="entry name" value="THUMP"/>
    <property type="match status" value="1"/>
</dbReference>
<dbReference type="GO" id="GO:0004810">
    <property type="term" value="F:CCA tRNA nucleotidyltransferase activity"/>
    <property type="evidence" value="ECO:0007669"/>
    <property type="project" value="InterPro"/>
</dbReference>
<evidence type="ECO:0000313" key="10">
    <source>
        <dbReference type="EMBL" id="ALL02041.1"/>
    </source>
</evidence>
<dbReference type="Proteomes" id="UP000058613">
    <property type="component" value="Chromosome"/>
</dbReference>
<keyword evidence="4 8" id="KW-0547">Nucleotide-binding</keyword>
<dbReference type="GO" id="GO:0005829">
    <property type="term" value="C:cytosol"/>
    <property type="evidence" value="ECO:0007669"/>
    <property type="project" value="TreeGrafter"/>
</dbReference>
<dbReference type="InterPro" id="IPR020536">
    <property type="entry name" value="ThiI_AANH"/>
</dbReference>
<dbReference type="HAMAP" id="MF_00021">
    <property type="entry name" value="ThiI"/>
    <property type="match status" value="1"/>
</dbReference>
<dbReference type="PROSITE" id="PS51165">
    <property type="entry name" value="THUMP"/>
    <property type="match status" value="1"/>
</dbReference>
<comment type="catalytic activity">
    <reaction evidence="8">
        <text>[ThiS sulfur-carrier protein]-C-terminal Gly-Gly-AMP + S-sulfanyl-L-cysteinyl-[cysteine desulfurase] + AH2 = [ThiS sulfur-carrier protein]-C-terminal-Gly-aminoethanethioate + L-cysteinyl-[cysteine desulfurase] + A + AMP + 2 H(+)</text>
        <dbReference type="Rhea" id="RHEA:43340"/>
        <dbReference type="Rhea" id="RHEA-COMP:12157"/>
        <dbReference type="Rhea" id="RHEA-COMP:12158"/>
        <dbReference type="Rhea" id="RHEA-COMP:12910"/>
        <dbReference type="Rhea" id="RHEA-COMP:19908"/>
        <dbReference type="ChEBI" id="CHEBI:13193"/>
        <dbReference type="ChEBI" id="CHEBI:15378"/>
        <dbReference type="ChEBI" id="CHEBI:17499"/>
        <dbReference type="ChEBI" id="CHEBI:29950"/>
        <dbReference type="ChEBI" id="CHEBI:61963"/>
        <dbReference type="ChEBI" id="CHEBI:90618"/>
        <dbReference type="ChEBI" id="CHEBI:232372"/>
        <dbReference type="ChEBI" id="CHEBI:456215"/>
    </reaction>
</comment>
<feature type="binding site" evidence="8">
    <location>
        <position position="298"/>
    </location>
    <ligand>
        <name>ATP</name>
        <dbReference type="ChEBI" id="CHEBI:30616"/>
    </ligand>
</feature>